<accession>A0A1E5IWQ6</accession>
<organism evidence="6 7">
    <name type="scientific">Shewanella colwelliana</name>
    <name type="common">Alteromonas colwelliana</name>
    <dbReference type="NCBI Taxonomy" id="23"/>
    <lineage>
        <taxon>Bacteria</taxon>
        <taxon>Pseudomonadati</taxon>
        <taxon>Pseudomonadota</taxon>
        <taxon>Gammaproteobacteria</taxon>
        <taxon>Alteromonadales</taxon>
        <taxon>Shewanellaceae</taxon>
        <taxon>Shewanella</taxon>
    </lineage>
</organism>
<gene>
    <name evidence="6" type="ORF">BEL05_19075</name>
</gene>
<dbReference type="CDD" id="cd00830">
    <property type="entry name" value="KAS_III"/>
    <property type="match status" value="1"/>
</dbReference>
<evidence type="ECO:0000259" key="4">
    <source>
        <dbReference type="Pfam" id="PF08541"/>
    </source>
</evidence>
<reference evidence="6 7" key="1">
    <citation type="submission" date="2016-07" db="EMBL/GenBank/DDBJ databases">
        <title>Whole-genome of two Shewanella species isolated from a digestive organ of sea cucumber Apostichopus japonicus Selenka 1867.</title>
        <authorList>
            <person name="Hong H.-H."/>
            <person name="Choi H."/>
            <person name="Cheon S."/>
            <person name="Oh J.-S."/>
            <person name="Lee H.-G."/>
            <person name="Park C."/>
        </authorList>
    </citation>
    <scope>NUCLEOTIDE SEQUENCE [LARGE SCALE GENOMIC DNA]</scope>
    <source>
        <strain evidence="6 7">CSB03KR</strain>
    </source>
</reference>
<name>A0A1E5IWQ6_SHECO</name>
<feature type="region of interest" description="Disordered" evidence="3">
    <location>
        <begin position="205"/>
        <end position="224"/>
    </location>
</feature>
<evidence type="ECO:0000313" key="7">
    <source>
        <dbReference type="Proteomes" id="UP000095230"/>
    </source>
</evidence>
<feature type="compositionally biased region" description="Low complexity" evidence="3">
    <location>
        <begin position="208"/>
        <end position="218"/>
    </location>
</feature>
<dbReference type="Pfam" id="PF08541">
    <property type="entry name" value="ACP_syn_III_C"/>
    <property type="match status" value="1"/>
</dbReference>
<feature type="domain" description="Beta-ketoacyl-[acyl-carrier-protein] synthase III C-terminal" evidence="4">
    <location>
        <begin position="250"/>
        <end position="339"/>
    </location>
</feature>
<dbReference type="AlphaFoldDB" id="A0A1E5IWQ6"/>
<dbReference type="Proteomes" id="UP000095230">
    <property type="component" value="Unassembled WGS sequence"/>
</dbReference>
<protein>
    <submittedName>
        <fullName evidence="6">3-oxoacyl-ACP synthase</fullName>
    </submittedName>
</protein>
<evidence type="ECO:0000256" key="1">
    <source>
        <dbReference type="ARBA" id="ARBA00022679"/>
    </source>
</evidence>
<dbReference type="SUPFAM" id="SSF53901">
    <property type="entry name" value="Thiolase-like"/>
    <property type="match status" value="1"/>
</dbReference>
<dbReference type="InterPro" id="IPR016039">
    <property type="entry name" value="Thiolase-like"/>
</dbReference>
<dbReference type="RefSeq" id="WP_069670737.1">
    <property type="nucleotide sequence ID" value="NZ_MCBT01000018.1"/>
</dbReference>
<feature type="domain" description="Beta-ketoacyl-[acyl-carrier-protein] synthase III N-terminal" evidence="5">
    <location>
        <begin position="110"/>
        <end position="189"/>
    </location>
</feature>
<dbReference type="GO" id="GO:0006633">
    <property type="term" value="P:fatty acid biosynthetic process"/>
    <property type="evidence" value="ECO:0007669"/>
    <property type="project" value="InterPro"/>
</dbReference>
<evidence type="ECO:0000259" key="5">
    <source>
        <dbReference type="Pfam" id="PF08545"/>
    </source>
</evidence>
<keyword evidence="2" id="KW-0012">Acyltransferase</keyword>
<dbReference type="STRING" id="23.BEL05_19075"/>
<dbReference type="PANTHER" id="PTHR34069">
    <property type="entry name" value="3-OXOACYL-[ACYL-CARRIER-PROTEIN] SYNTHASE 3"/>
    <property type="match status" value="1"/>
</dbReference>
<sequence length="340" mass="37001">MSMKAYIAGVSKYLPTNTLTNEELVLDYPEWSVEKIFSKTGISSRHIAEGNETVSDMAVSACESLFDSYNVDKSNIDFILLCTQSPDHLLPTTACIVQHKLGLSTTCGALDFNLGCSGYVYGLSLAKGLIETGQAKNIILITSEQYSKYIADGDKSVRTLFGDAAAATLISARESATDLLGPFLFGTDGSGAENLIVPHGGSRFPITSESSVEQSDSSGNRRAPKNLYMNGGEIFNFTLKSVPESVNAILEKAEVKKNDLDYIVFHQANKFMLEQLRKMCKFEKERFLTSYQNYGNTVSSTIPLGIADAVDNKVFKSGDKILVLGFGVGYSWAGTIITWS</sequence>
<evidence type="ECO:0000313" key="6">
    <source>
        <dbReference type="EMBL" id="OEG74538.1"/>
    </source>
</evidence>
<dbReference type="GO" id="GO:0004315">
    <property type="term" value="F:3-oxoacyl-[acyl-carrier-protein] synthase activity"/>
    <property type="evidence" value="ECO:0007669"/>
    <property type="project" value="InterPro"/>
</dbReference>
<dbReference type="NCBIfam" id="NF006829">
    <property type="entry name" value="PRK09352.1"/>
    <property type="match status" value="1"/>
</dbReference>
<dbReference type="Gene3D" id="3.40.47.10">
    <property type="match status" value="1"/>
</dbReference>
<dbReference type="InterPro" id="IPR013751">
    <property type="entry name" value="ACP_syn_III_N"/>
</dbReference>
<comment type="caution">
    <text evidence="6">The sequence shown here is derived from an EMBL/GenBank/DDBJ whole genome shotgun (WGS) entry which is preliminary data.</text>
</comment>
<dbReference type="InterPro" id="IPR013747">
    <property type="entry name" value="ACP_syn_III_C"/>
</dbReference>
<proteinExistence type="predicted"/>
<evidence type="ECO:0000256" key="2">
    <source>
        <dbReference type="ARBA" id="ARBA00023315"/>
    </source>
</evidence>
<dbReference type="GO" id="GO:0044550">
    <property type="term" value="P:secondary metabolite biosynthetic process"/>
    <property type="evidence" value="ECO:0007669"/>
    <property type="project" value="TreeGrafter"/>
</dbReference>
<dbReference type="PANTHER" id="PTHR34069:SF2">
    <property type="entry name" value="BETA-KETOACYL-[ACYL-CARRIER-PROTEIN] SYNTHASE III"/>
    <property type="match status" value="1"/>
</dbReference>
<evidence type="ECO:0000256" key="3">
    <source>
        <dbReference type="SAM" id="MobiDB-lite"/>
    </source>
</evidence>
<keyword evidence="1" id="KW-0808">Transferase</keyword>
<dbReference type="EMBL" id="MCBT01000018">
    <property type="protein sequence ID" value="OEG74538.1"/>
    <property type="molecule type" value="Genomic_DNA"/>
</dbReference>
<dbReference type="Pfam" id="PF08545">
    <property type="entry name" value="ACP_syn_III"/>
    <property type="match status" value="1"/>
</dbReference>